<comment type="similarity">
    <text evidence="5">Belongs to the complex I subunit 2 family.</text>
</comment>
<feature type="transmembrane region" description="Helical" evidence="5">
    <location>
        <begin position="101"/>
        <end position="118"/>
    </location>
</feature>
<dbReference type="GO" id="GO:0005886">
    <property type="term" value="C:plasma membrane"/>
    <property type="evidence" value="ECO:0007669"/>
    <property type="project" value="UniProtKB-SubCell"/>
</dbReference>
<evidence type="ECO:0000256" key="2">
    <source>
        <dbReference type="ARBA" id="ARBA00022692"/>
    </source>
</evidence>
<dbReference type="PANTHER" id="PTHR22773">
    <property type="entry name" value="NADH DEHYDROGENASE"/>
    <property type="match status" value="1"/>
</dbReference>
<proteinExistence type="inferred from homology"/>
<dbReference type="EC" id="7.1.1.-" evidence="5"/>
<evidence type="ECO:0000313" key="8">
    <source>
        <dbReference type="EMBL" id="PJK29233.1"/>
    </source>
</evidence>
<dbReference type="RefSeq" id="WP_109795946.1">
    <property type="nucleotide sequence ID" value="NZ_PHIG01000034.1"/>
</dbReference>
<keyword evidence="5" id="KW-0830">Ubiquinone</keyword>
<dbReference type="GO" id="GO:0050136">
    <property type="term" value="F:NADH dehydrogenase (quinone) (non-electrogenic) activity"/>
    <property type="evidence" value="ECO:0007669"/>
    <property type="project" value="UniProtKB-UniRule"/>
</dbReference>
<keyword evidence="9" id="KW-1185">Reference proteome</keyword>
<comment type="subunit">
    <text evidence="5">NDH-1 is composed of 14 different subunits. Subunits NuoA, H, J, K, L, M, N constitute the membrane sector of the complex.</text>
</comment>
<keyword evidence="5" id="KW-1278">Translocase</keyword>
<comment type="subcellular location">
    <subcellularLocation>
        <location evidence="5">Cell membrane</location>
        <topology evidence="5">Multi-pass membrane protein</topology>
    </subcellularLocation>
    <subcellularLocation>
        <location evidence="1">Endomembrane system</location>
        <topology evidence="1">Multi-pass membrane protein</topology>
    </subcellularLocation>
    <subcellularLocation>
        <location evidence="6">Membrane</location>
        <topology evidence="6">Multi-pass membrane protein</topology>
    </subcellularLocation>
</comment>
<dbReference type="GO" id="GO:0008137">
    <property type="term" value="F:NADH dehydrogenase (ubiquinone) activity"/>
    <property type="evidence" value="ECO:0007669"/>
    <property type="project" value="InterPro"/>
</dbReference>
<dbReference type="GO" id="GO:0048038">
    <property type="term" value="F:quinone binding"/>
    <property type="evidence" value="ECO:0007669"/>
    <property type="project" value="UniProtKB-KW"/>
</dbReference>
<comment type="catalytic activity">
    <reaction evidence="5">
        <text>a quinone + NADH + 5 H(+)(in) = a quinol + NAD(+) + 4 H(+)(out)</text>
        <dbReference type="Rhea" id="RHEA:57888"/>
        <dbReference type="ChEBI" id="CHEBI:15378"/>
        <dbReference type="ChEBI" id="CHEBI:24646"/>
        <dbReference type="ChEBI" id="CHEBI:57540"/>
        <dbReference type="ChEBI" id="CHEBI:57945"/>
        <dbReference type="ChEBI" id="CHEBI:132124"/>
    </reaction>
</comment>
<evidence type="ECO:0000256" key="5">
    <source>
        <dbReference type="HAMAP-Rule" id="MF_00445"/>
    </source>
</evidence>
<evidence type="ECO:0000256" key="1">
    <source>
        <dbReference type="ARBA" id="ARBA00004127"/>
    </source>
</evidence>
<feature type="transmembrane region" description="Helical" evidence="5">
    <location>
        <begin position="262"/>
        <end position="284"/>
    </location>
</feature>
<evidence type="ECO:0000256" key="4">
    <source>
        <dbReference type="ARBA" id="ARBA00023136"/>
    </source>
</evidence>
<dbReference type="InterPro" id="IPR010096">
    <property type="entry name" value="NADH-Q_OxRdtase_suN/2"/>
</dbReference>
<dbReference type="GO" id="GO:0012505">
    <property type="term" value="C:endomembrane system"/>
    <property type="evidence" value="ECO:0007669"/>
    <property type="project" value="UniProtKB-SubCell"/>
</dbReference>
<keyword evidence="2 5" id="KW-0812">Transmembrane</keyword>
<comment type="caution">
    <text evidence="8">The sequence shown here is derived from an EMBL/GenBank/DDBJ whole genome shotgun (WGS) entry which is preliminary data.</text>
</comment>
<evidence type="ECO:0000313" key="9">
    <source>
        <dbReference type="Proteomes" id="UP000229498"/>
    </source>
</evidence>
<feature type="transmembrane region" description="Helical" evidence="5">
    <location>
        <begin position="71"/>
        <end position="89"/>
    </location>
</feature>
<comment type="function">
    <text evidence="5">NDH-1 shuttles electrons from NADH, via FMN and iron-sulfur (Fe-S) centers, to quinones in the respiratory chain. The immediate electron acceptor for the enzyme in this species is believed to be ubiquinone. Couples the redox reaction to proton translocation (for every two electrons transferred, four hydrogen ions are translocated across the cytoplasmic membrane), and thus conserves the redox energy in a proton gradient.</text>
</comment>
<keyword evidence="5" id="KW-1003">Cell membrane</keyword>
<protein>
    <recommendedName>
        <fullName evidence="5">NADH-quinone oxidoreductase subunit N</fullName>
        <ecNumber evidence="5">7.1.1.-</ecNumber>
    </recommendedName>
    <alternativeName>
        <fullName evidence="5">NADH dehydrogenase I subunit N</fullName>
    </alternativeName>
    <alternativeName>
        <fullName evidence="5">NDH-1 subunit N</fullName>
    </alternativeName>
</protein>
<keyword evidence="5" id="KW-0874">Quinone</keyword>
<feature type="transmembrane region" description="Helical" evidence="5">
    <location>
        <begin position="197"/>
        <end position="221"/>
    </location>
</feature>
<dbReference type="Proteomes" id="UP000229498">
    <property type="component" value="Unassembled WGS sequence"/>
</dbReference>
<name>A0A2M9G0K3_9PROT</name>
<dbReference type="EMBL" id="PHIG01000034">
    <property type="protein sequence ID" value="PJK29233.1"/>
    <property type="molecule type" value="Genomic_DNA"/>
</dbReference>
<organism evidence="8 9">
    <name type="scientific">Minwuia thermotolerans</name>
    <dbReference type="NCBI Taxonomy" id="2056226"/>
    <lineage>
        <taxon>Bacteria</taxon>
        <taxon>Pseudomonadati</taxon>
        <taxon>Pseudomonadota</taxon>
        <taxon>Alphaproteobacteria</taxon>
        <taxon>Minwuiales</taxon>
        <taxon>Minwuiaceae</taxon>
        <taxon>Minwuia</taxon>
    </lineage>
</organism>
<evidence type="ECO:0000256" key="6">
    <source>
        <dbReference type="RuleBase" id="RU000320"/>
    </source>
</evidence>
<dbReference type="GO" id="GO:0042773">
    <property type="term" value="P:ATP synthesis coupled electron transport"/>
    <property type="evidence" value="ECO:0007669"/>
    <property type="project" value="InterPro"/>
</dbReference>
<evidence type="ECO:0000256" key="3">
    <source>
        <dbReference type="ARBA" id="ARBA00022989"/>
    </source>
</evidence>
<accession>A0A2M9G0K3</accession>
<feature type="transmembrane region" description="Helical" evidence="5">
    <location>
        <begin position="6"/>
        <end position="26"/>
    </location>
</feature>
<feature type="transmembrane region" description="Helical" evidence="5">
    <location>
        <begin position="394"/>
        <end position="416"/>
    </location>
</feature>
<evidence type="ECO:0000259" key="7">
    <source>
        <dbReference type="Pfam" id="PF00361"/>
    </source>
</evidence>
<reference evidence="8 9" key="1">
    <citation type="submission" date="2017-11" db="EMBL/GenBank/DDBJ databases">
        <title>Draft genome sequence of Rhizobiales bacterium SY3-13.</title>
        <authorList>
            <person name="Sun C."/>
        </authorList>
    </citation>
    <scope>NUCLEOTIDE SEQUENCE [LARGE SCALE GENOMIC DNA]</scope>
    <source>
        <strain evidence="8 9">SY3-13</strain>
    </source>
</reference>
<dbReference type="InterPro" id="IPR001750">
    <property type="entry name" value="ND/Mrp_TM"/>
</dbReference>
<gene>
    <name evidence="5" type="primary">nuoN</name>
    <name evidence="8" type="ORF">CVT23_12615</name>
</gene>
<feature type="transmembrane region" description="Helical" evidence="5">
    <location>
        <begin position="233"/>
        <end position="256"/>
    </location>
</feature>
<keyword evidence="5" id="KW-0813">Transport</keyword>
<feature type="transmembrane region" description="Helical" evidence="5">
    <location>
        <begin position="316"/>
        <end position="338"/>
    </location>
</feature>
<feature type="transmembrane region" description="Helical" evidence="5">
    <location>
        <begin position="33"/>
        <end position="51"/>
    </location>
</feature>
<dbReference type="Pfam" id="PF00361">
    <property type="entry name" value="Proton_antipo_M"/>
    <property type="match status" value="1"/>
</dbReference>
<feature type="transmembrane region" description="Helical" evidence="5">
    <location>
        <begin position="359"/>
        <end position="382"/>
    </location>
</feature>
<keyword evidence="3 5" id="KW-1133">Transmembrane helix</keyword>
<feature type="domain" description="NADH:quinone oxidoreductase/Mrp antiporter transmembrane" evidence="7">
    <location>
        <begin position="118"/>
        <end position="407"/>
    </location>
</feature>
<keyword evidence="4 5" id="KW-0472">Membrane</keyword>
<dbReference type="AlphaFoldDB" id="A0A2M9G0K3"/>
<feature type="transmembrane region" description="Helical" evidence="5">
    <location>
        <begin position="155"/>
        <end position="177"/>
    </location>
</feature>
<feature type="transmembrane region" description="Helical" evidence="5">
    <location>
        <begin position="124"/>
        <end position="143"/>
    </location>
</feature>
<dbReference type="HAMAP" id="MF_00445">
    <property type="entry name" value="NDH1_NuoN_1"/>
    <property type="match status" value="1"/>
</dbReference>
<dbReference type="OrthoDB" id="9768329at2"/>
<sequence length="468" mass="48009">MPIGDVAPEIALLLGGCAALVLALFLPQRAQWLCGLVAALALVVAAGFAWAQIEAAKLSFKGVWALDGATGWARLLILAATALCLPLCPRWFTTDRRHGEFYIMLLFSALGAVAMAGAADLLQLLMAVLLSSVTGYAIAAWHRDWALSVEAGMKYFLVGALANAMMAIGVVLLLGMLGSSGYADLASRLAAPQQAPLSVLGLALTFLGLVFKMGAAPAHAWMPDVAEGAPVPAAAFLTVVPKIGAAIAMARLVALFPEAEGGVRMLVAALAVATMTLGNLAAFWQQDVRRLLGWSAVSQSGYALMAVAVTGLTDRALPALIAFLAAYGVANIAAFAAIAHLRGRTALGDFAGLGRARPITAAILILAMLSLVGIPPLAGFVGKLELFLAAIQGGLPWLAVAALVNTVASLFYYARVMGPMYFARPGGEVHVLGRQTLVAASVAGALVLGGGIAAGPLVVAMADVVILP</sequence>
<keyword evidence="5" id="KW-0520">NAD</keyword>
<feature type="transmembrane region" description="Helical" evidence="5">
    <location>
        <begin position="291"/>
        <end position="310"/>
    </location>
</feature>
<feature type="transmembrane region" description="Helical" evidence="5">
    <location>
        <begin position="437"/>
        <end position="462"/>
    </location>
</feature>